<feature type="domain" description="Retrovirus-related Pol polyprotein from transposon TNT 1-94-like beta-barrel" evidence="2">
    <location>
        <begin position="115"/>
        <end position="192"/>
    </location>
</feature>
<dbReference type="Proteomes" id="UP000037035">
    <property type="component" value="Unassembled WGS sequence"/>
</dbReference>
<proteinExistence type="predicted"/>
<gene>
    <name evidence="3" type="ORF">VP01_320g7</name>
</gene>
<evidence type="ECO:0000256" key="1">
    <source>
        <dbReference type="SAM" id="MobiDB-lite"/>
    </source>
</evidence>
<comment type="caution">
    <text evidence="3">The sequence shown here is derived from an EMBL/GenBank/DDBJ whole genome shotgun (WGS) entry which is preliminary data.</text>
</comment>
<evidence type="ECO:0000313" key="3">
    <source>
        <dbReference type="EMBL" id="KNZ53543.1"/>
    </source>
</evidence>
<evidence type="ECO:0000313" key="4">
    <source>
        <dbReference type="Proteomes" id="UP000037035"/>
    </source>
</evidence>
<accession>A0A0L6UYD3</accession>
<organism evidence="3 4">
    <name type="scientific">Puccinia sorghi</name>
    <dbReference type="NCBI Taxonomy" id="27349"/>
    <lineage>
        <taxon>Eukaryota</taxon>
        <taxon>Fungi</taxon>
        <taxon>Dikarya</taxon>
        <taxon>Basidiomycota</taxon>
        <taxon>Pucciniomycotina</taxon>
        <taxon>Pucciniomycetes</taxon>
        <taxon>Pucciniales</taxon>
        <taxon>Pucciniaceae</taxon>
        <taxon>Puccinia</taxon>
    </lineage>
</organism>
<dbReference type="EMBL" id="LAVV01008180">
    <property type="protein sequence ID" value="KNZ53543.1"/>
    <property type="molecule type" value="Genomic_DNA"/>
</dbReference>
<dbReference type="AlphaFoldDB" id="A0A0L6UYD3"/>
<name>A0A0L6UYD3_9BASI</name>
<dbReference type="Pfam" id="PF22936">
    <property type="entry name" value="Pol_BBD"/>
    <property type="match status" value="1"/>
</dbReference>
<sequence>MVHLEESWKTRNGVLSKSSEKTVEEQTDSAAALMHESKKEKRKGQRGPYCAPRKHNPEASHEAEHCWRLHPELRPSNASKPAATSNPTTQLVKVNEGHELEVSLLLTEAASKPTVLDLGTTHHLINNPEVFNLTAESNTKILTGGHSNFLNTTAIGTATLINHQGEKLILENALLVLTLNQPLISIPQLFNHKLSIKRTADKGASVLTDNCFQLCVVSQYTQLAFAPGSPKSEISVSDGARL</sequence>
<evidence type="ECO:0000259" key="2">
    <source>
        <dbReference type="Pfam" id="PF22936"/>
    </source>
</evidence>
<feature type="region of interest" description="Disordered" evidence="1">
    <location>
        <begin position="1"/>
        <end position="62"/>
    </location>
</feature>
<reference evidence="3 4" key="1">
    <citation type="submission" date="2015-08" db="EMBL/GenBank/DDBJ databases">
        <title>Next Generation Sequencing and Analysis of the Genome of Puccinia sorghi L Schw, the Causal Agent of Maize Common Rust.</title>
        <authorList>
            <person name="Rochi L."/>
            <person name="Burguener G."/>
            <person name="Darino M."/>
            <person name="Turjanski A."/>
            <person name="Kreff E."/>
            <person name="Dieguez M.J."/>
            <person name="Sacco F."/>
        </authorList>
    </citation>
    <scope>NUCLEOTIDE SEQUENCE [LARGE SCALE GENOMIC DNA]</scope>
    <source>
        <strain evidence="3 4">RO10H11247</strain>
    </source>
</reference>
<keyword evidence="4" id="KW-1185">Reference proteome</keyword>
<protein>
    <recommendedName>
        <fullName evidence="2">Retrovirus-related Pol polyprotein from transposon TNT 1-94-like beta-barrel domain-containing protein</fullName>
    </recommendedName>
</protein>
<dbReference type="VEuPathDB" id="FungiDB:VP01_320g7"/>
<dbReference type="OrthoDB" id="2518610at2759"/>
<dbReference type="InterPro" id="IPR054722">
    <property type="entry name" value="PolX-like_BBD"/>
</dbReference>